<protein>
    <submittedName>
        <fullName evidence="3">Uncharacterized protein</fullName>
    </submittedName>
</protein>
<dbReference type="Proteomes" id="UP000255207">
    <property type="component" value="Unassembled WGS sequence"/>
</dbReference>
<dbReference type="AlphaFoldDB" id="A0A370L2N3"/>
<feature type="chain" id="PRO_5016945026" evidence="2">
    <location>
        <begin position="26"/>
        <end position="179"/>
    </location>
</feature>
<dbReference type="EMBL" id="QQTP01000010">
    <property type="protein sequence ID" value="RDJ22507.1"/>
    <property type="molecule type" value="Genomic_DNA"/>
</dbReference>
<dbReference type="OrthoDB" id="8001261at2"/>
<feature type="signal peptide" evidence="2">
    <location>
        <begin position="1"/>
        <end position="25"/>
    </location>
</feature>
<evidence type="ECO:0000256" key="2">
    <source>
        <dbReference type="SAM" id="SignalP"/>
    </source>
</evidence>
<feature type="compositionally biased region" description="Low complexity" evidence="1">
    <location>
        <begin position="84"/>
        <end position="121"/>
    </location>
</feature>
<keyword evidence="2" id="KW-0732">Signal</keyword>
<evidence type="ECO:0000256" key="1">
    <source>
        <dbReference type="SAM" id="MobiDB-lite"/>
    </source>
</evidence>
<evidence type="ECO:0000313" key="3">
    <source>
        <dbReference type="EMBL" id="RDJ22507.1"/>
    </source>
</evidence>
<name>A0A370L2N3_9HYPH</name>
<proteinExistence type="predicted"/>
<sequence length="179" mass="18526">MLRQMILVSASAFALAGLSASPSLALTMKECSVKYQDARKANTLKGQKWNDFRKAQCGDDDASEADAASAVTEPAAAPAPAPAAAPATPARPATASTGAATAPARTAAAPATAPAGRARPAVFPRSIADKYSSETPGKARLKTCVDQYNANKERNANGDLKWIEKGGGYWSQCNTKLKS</sequence>
<evidence type="ECO:0000313" key="4">
    <source>
        <dbReference type="Proteomes" id="UP000255207"/>
    </source>
</evidence>
<accession>A0A370L2N3</accession>
<comment type="caution">
    <text evidence="3">The sequence shown here is derived from an EMBL/GenBank/DDBJ whole genome shotgun (WGS) entry which is preliminary data.</text>
</comment>
<dbReference type="RefSeq" id="WP_114830837.1">
    <property type="nucleotide sequence ID" value="NZ_QQTP01000010.1"/>
</dbReference>
<feature type="region of interest" description="Disordered" evidence="1">
    <location>
        <begin position="56"/>
        <end position="121"/>
    </location>
</feature>
<feature type="compositionally biased region" description="Low complexity" evidence="1">
    <location>
        <begin position="65"/>
        <end position="76"/>
    </location>
</feature>
<gene>
    <name evidence="3" type="ORF">DWE98_18885</name>
</gene>
<keyword evidence="4" id="KW-1185">Reference proteome</keyword>
<reference evidence="4" key="1">
    <citation type="submission" date="2018-07" db="EMBL/GenBank/DDBJ databases">
        <authorList>
            <person name="Safronova V.I."/>
            <person name="Chirak E.R."/>
            <person name="Sazanova A.L."/>
        </authorList>
    </citation>
    <scope>NUCLEOTIDE SEQUENCE [LARGE SCALE GENOMIC DNA]</scope>
    <source>
        <strain evidence="4">RCAM04685</strain>
    </source>
</reference>
<organism evidence="3 4">
    <name type="scientific">Bosea caraganae</name>
    <dbReference type="NCBI Taxonomy" id="2763117"/>
    <lineage>
        <taxon>Bacteria</taxon>
        <taxon>Pseudomonadati</taxon>
        <taxon>Pseudomonadota</taxon>
        <taxon>Alphaproteobacteria</taxon>
        <taxon>Hyphomicrobiales</taxon>
        <taxon>Boseaceae</taxon>
        <taxon>Bosea</taxon>
    </lineage>
</organism>